<keyword evidence="1" id="KW-0812">Transmembrane</keyword>
<evidence type="ECO:0000256" key="1">
    <source>
        <dbReference type="SAM" id="Phobius"/>
    </source>
</evidence>
<accession>A0ABN1GB47</accession>
<protein>
    <recommendedName>
        <fullName evidence="4">Nucleoside transporter/FeoB GTPase Gate domain-containing protein</fullName>
    </recommendedName>
</protein>
<feature type="transmembrane region" description="Helical" evidence="1">
    <location>
        <begin position="229"/>
        <end position="250"/>
    </location>
</feature>
<feature type="transmembrane region" description="Helical" evidence="1">
    <location>
        <begin position="62"/>
        <end position="81"/>
    </location>
</feature>
<sequence length="366" mass="39172">MADEEKSDSEVPQNRSKWHLYEIIGVSIVIISLVLLFFAPDSLSKLFDTIIKEVKPVVVDTFLTSEVGIAVIVSVIVGRVLERLGFTDGLIRLIVPILQLFKVNPAVVIPSAYNILGDINAAGKIAGPILVKAKATKAEQKIAVATMIQSPQSFATFVLGLIALSVFGINAFPLIILSIFAPLIVVPFLLSKTIYRDTKKVTLNELPRFTPKTTFLNTIFSSAKEGTSLLLLVIIPAVTVVFILIGILKFSGVWAPIEGSMASLFTILSIEPDTGIVSFLVAPTLAVAQMAELAATIDPALIVGGFVLANSGLPIYVIVGQTPAIWAEASDLHEKEVIYAALVGMIIRIATACLLGYFLTPFLVGA</sequence>
<feature type="transmembrane region" description="Helical" evidence="1">
    <location>
        <begin position="20"/>
        <end position="39"/>
    </location>
</feature>
<evidence type="ECO:0008006" key="4">
    <source>
        <dbReference type="Google" id="ProtNLM"/>
    </source>
</evidence>
<feature type="transmembrane region" description="Helical" evidence="1">
    <location>
        <begin position="262"/>
        <end position="288"/>
    </location>
</feature>
<dbReference type="RefSeq" id="WP_343813933.1">
    <property type="nucleotide sequence ID" value="NZ_BAAADS010000018.1"/>
</dbReference>
<feature type="transmembrane region" description="Helical" evidence="1">
    <location>
        <begin position="300"/>
        <end position="319"/>
    </location>
</feature>
<comment type="caution">
    <text evidence="2">The sequence shown here is derived from an EMBL/GenBank/DDBJ whole genome shotgun (WGS) entry which is preliminary data.</text>
</comment>
<dbReference type="EMBL" id="BAAADS010000018">
    <property type="protein sequence ID" value="GAA0607747.1"/>
    <property type="molecule type" value="Genomic_DNA"/>
</dbReference>
<evidence type="ECO:0000313" key="3">
    <source>
        <dbReference type="Proteomes" id="UP001500866"/>
    </source>
</evidence>
<proteinExistence type="predicted"/>
<feature type="transmembrane region" description="Helical" evidence="1">
    <location>
        <begin position="339"/>
        <end position="364"/>
    </location>
</feature>
<gene>
    <name evidence="2" type="ORF">GCM10009001_26340</name>
</gene>
<keyword evidence="1" id="KW-0472">Membrane</keyword>
<organism evidence="2 3">
    <name type="scientific">Virgibacillus siamensis</name>
    <dbReference type="NCBI Taxonomy" id="480071"/>
    <lineage>
        <taxon>Bacteria</taxon>
        <taxon>Bacillati</taxon>
        <taxon>Bacillota</taxon>
        <taxon>Bacilli</taxon>
        <taxon>Bacillales</taxon>
        <taxon>Bacillaceae</taxon>
        <taxon>Virgibacillus</taxon>
    </lineage>
</organism>
<dbReference type="Proteomes" id="UP001500866">
    <property type="component" value="Unassembled WGS sequence"/>
</dbReference>
<evidence type="ECO:0000313" key="2">
    <source>
        <dbReference type="EMBL" id="GAA0607747.1"/>
    </source>
</evidence>
<feature type="transmembrane region" description="Helical" evidence="1">
    <location>
        <begin position="157"/>
        <end position="190"/>
    </location>
</feature>
<keyword evidence="3" id="KW-1185">Reference proteome</keyword>
<reference evidence="2 3" key="1">
    <citation type="journal article" date="2019" name="Int. J. Syst. Evol. Microbiol.">
        <title>The Global Catalogue of Microorganisms (GCM) 10K type strain sequencing project: providing services to taxonomists for standard genome sequencing and annotation.</title>
        <authorList>
            <consortium name="The Broad Institute Genomics Platform"/>
            <consortium name="The Broad Institute Genome Sequencing Center for Infectious Disease"/>
            <person name="Wu L."/>
            <person name="Ma J."/>
        </authorList>
    </citation>
    <scope>NUCLEOTIDE SEQUENCE [LARGE SCALE GENOMIC DNA]</scope>
    <source>
        <strain evidence="2 3">JCM 15395</strain>
    </source>
</reference>
<name>A0ABN1GB47_9BACI</name>
<keyword evidence="1" id="KW-1133">Transmembrane helix</keyword>